<dbReference type="PANTHER" id="PTHR43413:SF6">
    <property type="entry name" value="REGULATORY PROTEIN ASNC"/>
    <property type="match status" value="1"/>
</dbReference>
<name>A0ABY6HR49_9ARCH</name>
<dbReference type="PANTHER" id="PTHR43413">
    <property type="entry name" value="TRANSCRIPTIONAL REGULATOR, ASNC FAMILY"/>
    <property type="match status" value="1"/>
</dbReference>
<dbReference type="InterPro" id="IPR011008">
    <property type="entry name" value="Dimeric_a/b-barrel"/>
</dbReference>
<protein>
    <recommendedName>
        <fullName evidence="4">HTH asnC-type domain-containing protein</fullName>
    </recommendedName>
</protein>
<dbReference type="PRINTS" id="PR00033">
    <property type="entry name" value="HTHASNC"/>
</dbReference>
<sequence length="187" mass="21110">MDLKKIIDDIDKQIIDMLQEDPTLTHSKIAKELKRSQPAIGARVKKLTEKGILATQIGVNFNQLQELNLVKVELKTTRVEDVLELCQHCPYVLNALKTSGNYNITIFLASASLKKLDNVLDRHFREKDYVSQLKMDLVTDFAKKFVLPMNFQAEMSDDGDDPCANHPLCALARKKAGMRSPAELNLV</sequence>
<accession>A0ABY6HR49</accession>
<dbReference type="SUPFAM" id="SSF54909">
    <property type="entry name" value="Dimeric alpha+beta barrel"/>
    <property type="match status" value="1"/>
</dbReference>
<dbReference type="InterPro" id="IPR000485">
    <property type="entry name" value="AsnC-type_HTH_dom"/>
</dbReference>
<evidence type="ECO:0000313" key="5">
    <source>
        <dbReference type="EMBL" id="UYP45049.1"/>
    </source>
</evidence>
<dbReference type="SMART" id="SM00344">
    <property type="entry name" value="HTH_ASNC"/>
    <property type="match status" value="1"/>
</dbReference>
<dbReference type="InterPro" id="IPR036390">
    <property type="entry name" value="WH_DNA-bd_sf"/>
</dbReference>
<evidence type="ECO:0000256" key="3">
    <source>
        <dbReference type="ARBA" id="ARBA00023163"/>
    </source>
</evidence>
<dbReference type="Gene3D" id="3.30.70.920">
    <property type="match status" value="1"/>
</dbReference>
<dbReference type="SUPFAM" id="SSF46785">
    <property type="entry name" value="Winged helix' DNA-binding domain"/>
    <property type="match status" value="1"/>
</dbReference>
<evidence type="ECO:0000256" key="2">
    <source>
        <dbReference type="ARBA" id="ARBA00023125"/>
    </source>
</evidence>
<organism evidence="5 6">
    <name type="scientific">Candidatus Lokiarchaeum ossiferum</name>
    <dbReference type="NCBI Taxonomy" id="2951803"/>
    <lineage>
        <taxon>Archaea</taxon>
        <taxon>Promethearchaeati</taxon>
        <taxon>Promethearchaeota</taxon>
        <taxon>Promethearchaeia</taxon>
        <taxon>Promethearchaeales</taxon>
        <taxon>Promethearchaeaceae</taxon>
        <taxon>Candidatus Lokiarchaeum</taxon>
    </lineage>
</organism>
<evidence type="ECO:0000313" key="6">
    <source>
        <dbReference type="Proteomes" id="UP001208689"/>
    </source>
</evidence>
<dbReference type="PROSITE" id="PS50956">
    <property type="entry name" value="HTH_ASNC_2"/>
    <property type="match status" value="1"/>
</dbReference>
<dbReference type="EMBL" id="CP104013">
    <property type="protein sequence ID" value="UYP45049.1"/>
    <property type="molecule type" value="Genomic_DNA"/>
</dbReference>
<evidence type="ECO:0000259" key="4">
    <source>
        <dbReference type="PROSITE" id="PS50956"/>
    </source>
</evidence>
<proteinExistence type="predicted"/>
<reference evidence="5" key="1">
    <citation type="submission" date="2022-09" db="EMBL/GenBank/DDBJ databases">
        <title>Actin cytoskeleton and complex cell architecture in an #Asgard archaeon.</title>
        <authorList>
            <person name="Ponce Toledo R.I."/>
            <person name="Schleper C."/>
            <person name="Rodrigues Oliveira T."/>
            <person name="Wollweber F."/>
            <person name="Xu J."/>
            <person name="Rittmann S."/>
            <person name="Klingl A."/>
            <person name="Pilhofer M."/>
        </authorList>
    </citation>
    <scope>NUCLEOTIDE SEQUENCE</scope>
    <source>
        <strain evidence="5">B-35</strain>
    </source>
</reference>
<dbReference type="Proteomes" id="UP001208689">
    <property type="component" value="Chromosome"/>
</dbReference>
<gene>
    <name evidence="5" type="ORF">NEF87_001334</name>
</gene>
<evidence type="ECO:0000256" key="1">
    <source>
        <dbReference type="ARBA" id="ARBA00023015"/>
    </source>
</evidence>
<feature type="domain" description="HTH asnC-type" evidence="4">
    <location>
        <begin position="7"/>
        <end position="70"/>
    </location>
</feature>
<keyword evidence="3" id="KW-0804">Transcription</keyword>
<dbReference type="Pfam" id="PF13412">
    <property type="entry name" value="HTH_24"/>
    <property type="match status" value="1"/>
</dbReference>
<keyword evidence="2" id="KW-0238">DNA-binding</keyword>
<dbReference type="InterPro" id="IPR036388">
    <property type="entry name" value="WH-like_DNA-bd_sf"/>
</dbReference>
<dbReference type="InterPro" id="IPR050684">
    <property type="entry name" value="HTH-Siroheme_Decarb"/>
</dbReference>
<dbReference type="InterPro" id="IPR019888">
    <property type="entry name" value="Tscrpt_reg_AsnC-like"/>
</dbReference>
<dbReference type="Gene3D" id="1.10.10.10">
    <property type="entry name" value="Winged helix-like DNA-binding domain superfamily/Winged helix DNA-binding domain"/>
    <property type="match status" value="1"/>
</dbReference>
<keyword evidence="1" id="KW-0805">Transcription regulation</keyword>
<keyword evidence="6" id="KW-1185">Reference proteome</keyword>